<feature type="transmembrane region" description="Helical" evidence="1">
    <location>
        <begin position="126"/>
        <end position="147"/>
    </location>
</feature>
<sequence>MRSTLSYLRWPLIVTGLGIALAGFLGWEFSQSSGGALSFLLIAVVLAVLEISLSFDNAIVNANKLQEMTPQWQRRFLTWGILIAVFGMRIVFPLLIVVIAARIGPLQAIELAAAHPAQYAELIRDAHLPIAAFGGSFLMLVALSFFFDQSKEVHWIGRLERALRACGSVRGMEVGFVLVFILIFVWLLPVRDERMFMFSAMWGIVTFLAVDALGHVLDKWGSAQAAACNGTARAGLGAFLYLEVLDASFSFDGVIGAFALTQNLFLIAIGLGIGAMYVRSMTVMLVEKGTLAEFRYLEHGAFWSILTLSIIMFGQTMWHLPEVVTGLLGAGFIATAFISSVLWNRRNC</sequence>
<accession>A0ABT4ZAF6</accession>
<reference evidence="2" key="1">
    <citation type="submission" date="2022-12" db="EMBL/GenBank/DDBJ databases">
        <title>Paracoccus onchidii sp. nov., isolated from a marine invertebrate from the South China Sea.</title>
        <authorList>
            <person name="Xu S."/>
            <person name="Liu Z."/>
            <person name="Xu Y."/>
        </authorList>
    </citation>
    <scope>NUCLEOTIDE SEQUENCE</scope>
    <source>
        <strain evidence="2">Z330</strain>
    </source>
</reference>
<proteinExistence type="predicted"/>
<feature type="transmembrane region" description="Helical" evidence="1">
    <location>
        <begin position="33"/>
        <end position="55"/>
    </location>
</feature>
<protein>
    <submittedName>
        <fullName evidence="2">DUF475 domain-containing protein</fullName>
    </submittedName>
</protein>
<dbReference type="InterPro" id="IPR007427">
    <property type="entry name" value="DUF475"/>
</dbReference>
<gene>
    <name evidence="2" type="ORF">PAF17_00285</name>
</gene>
<keyword evidence="1" id="KW-0812">Transmembrane</keyword>
<feature type="transmembrane region" description="Helical" evidence="1">
    <location>
        <begin position="76"/>
        <end position="101"/>
    </location>
</feature>
<organism evidence="2 3">
    <name type="scientific">Paracoccus onchidii</name>
    <dbReference type="NCBI Taxonomy" id="3017813"/>
    <lineage>
        <taxon>Bacteria</taxon>
        <taxon>Pseudomonadati</taxon>
        <taxon>Pseudomonadota</taxon>
        <taxon>Alphaproteobacteria</taxon>
        <taxon>Rhodobacterales</taxon>
        <taxon>Paracoccaceae</taxon>
        <taxon>Paracoccus</taxon>
    </lineage>
</organism>
<dbReference type="PANTHER" id="PTHR30238">
    <property type="entry name" value="MEMBRANE BOUND PREDICTED REDOX MODULATOR"/>
    <property type="match status" value="1"/>
</dbReference>
<feature type="transmembrane region" description="Helical" evidence="1">
    <location>
        <begin position="168"/>
        <end position="189"/>
    </location>
</feature>
<dbReference type="NCBIfam" id="NF010620">
    <property type="entry name" value="PRK14013.2-6"/>
    <property type="match status" value="1"/>
</dbReference>
<feature type="transmembrane region" description="Helical" evidence="1">
    <location>
        <begin position="7"/>
        <end position="27"/>
    </location>
</feature>
<dbReference type="PANTHER" id="PTHR30238:SF4">
    <property type="entry name" value="SLL1022 PROTEIN"/>
    <property type="match status" value="1"/>
</dbReference>
<evidence type="ECO:0000313" key="2">
    <source>
        <dbReference type="EMBL" id="MDB6175943.1"/>
    </source>
</evidence>
<feature type="transmembrane region" description="Helical" evidence="1">
    <location>
        <begin position="254"/>
        <end position="278"/>
    </location>
</feature>
<feature type="transmembrane region" description="Helical" evidence="1">
    <location>
        <begin position="195"/>
        <end position="213"/>
    </location>
</feature>
<dbReference type="EMBL" id="JAQBIE010000001">
    <property type="protein sequence ID" value="MDB6175943.1"/>
    <property type="molecule type" value="Genomic_DNA"/>
</dbReference>
<dbReference type="RefSeq" id="WP_271887079.1">
    <property type="nucleotide sequence ID" value="NZ_JAQBIE010000001.1"/>
</dbReference>
<dbReference type="Pfam" id="PF04332">
    <property type="entry name" value="DUF475"/>
    <property type="match status" value="1"/>
</dbReference>
<evidence type="ECO:0000256" key="1">
    <source>
        <dbReference type="SAM" id="Phobius"/>
    </source>
</evidence>
<evidence type="ECO:0000313" key="3">
    <source>
        <dbReference type="Proteomes" id="UP001165641"/>
    </source>
</evidence>
<feature type="transmembrane region" description="Helical" evidence="1">
    <location>
        <begin position="324"/>
        <end position="343"/>
    </location>
</feature>
<keyword evidence="1" id="KW-0472">Membrane</keyword>
<feature type="transmembrane region" description="Helical" evidence="1">
    <location>
        <begin position="299"/>
        <end position="318"/>
    </location>
</feature>
<dbReference type="Proteomes" id="UP001165641">
    <property type="component" value="Unassembled WGS sequence"/>
</dbReference>
<name>A0ABT4ZAF6_9RHOB</name>
<comment type="caution">
    <text evidence="2">The sequence shown here is derived from an EMBL/GenBank/DDBJ whole genome shotgun (WGS) entry which is preliminary data.</text>
</comment>
<keyword evidence="1" id="KW-1133">Transmembrane helix</keyword>
<keyword evidence="3" id="KW-1185">Reference proteome</keyword>